<dbReference type="PANTHER" id="PTHR35007">
    <property type="entry name" value="INTEGRAL MEMBRANE PROTEIN-RELATED"/>
    <property type="match status" value="1"/>
</dbReference>
<dbReference type="AlphaFoldDB" id="A0A261UDH1"/>
<keyword evidence="2" id="KW-1003">Cell membrane</keyword>
<keyword evidence="4 6" id="KW-1133">Transmembrane helix</keyword>
<feature type="transmembrane region" description="Helical" evidence="6">
    <location>
        <begin position="42"/>
        <end position="61"/>
    </location>
</feature>
<feature type="transmembrane region" description="Helical" evidence="6">
    <location>
        <begin position="82"/>
        <end position="108"/>
    </location>
</feature>
<evidence type="ECO:0000313" key="8">
    <source>
        <dbReference type="EMBL" id="OZI59969.1"/>
    </source>
</evidence>
<dbReference type="RefSeq" id="WP_094841389.1">
    <property type="nucleotide sequence ID" value="NZ_NEVS01000004.1"/>
</dbReference>
<evidence type="ECO:0000256" key="1">
    <source>
        <dbReference type="ARBA" id="ARBA00004651"/>
    </source>
</evidence>
<comment type="caution">
    <text evidence="8">The sequence shown here is derived from an EMBL/GenBank/DDBJ whole genome shotgun (WGS) entry which is preliminary data.</text>
</comment>
<evidence type="ECO:0000256" key="6">
    <source>
        <dbReference type="SAM" id="Phobius"/>
    </source>
</evidence>
<dbReference type="InterPro" id="IPR018076">
    <property type="entry name" value="T2SS_GspF_dom"/>
</dbReference>
<evidence type="ECO:0000259" key="7">
    <source>
        <dbReference type="Pfam" id="PF00482"/>
    </source>
</evidence>
<keyword evidence="9" id="KW-1185">Reference proteome</keyword>
<dbReference type="PANTHER" id="PTHR35007:SF2">
    <property type="entry name" value="PILUS ASSEMBLE PROTEIN"/>
    <property type="match status" value="1"/>
</dbReference>
<feature type="domain" description="Type II secretion system protein GspF" evidence="7">
    <location>
        <begin position="156"/>
        <end position="279"/>
    </location>
</feature>
<name>A0A261UDH1_9BORD</name>
<dbReference type="Proteomes" id="UP000215767">
    <property type="component" value="Unassembled WGS sequence"/>
</dbReference>
<reference evidence="9" key="1">
    <citation type="submission" date="2017-05" db="EMBL/GenBank/DDBJ databases">
        <title>Complete and WGS of Bordetella genogroups.</title>
        <authorList>
            <person name="Spilker T."/>
            <person name="Lipuma J."/>
        </authorList>
    </citation>
    <scope>NUCLEOTIDE SEQUENCE [LARGE SCALE GENOMIC DNA]</scope>
    <source>
        <strain evidence="9">AU8856</strain>
    </source>
</reference>
<protein>
    <recommendedName>
        <fullName evidence="7">Type II secretion system protein GspF domain-containing protein</fullName>
    </recommendedName>
</protein>
<evidence type="ECO:0000313" key="9">
    <source>
        <dbReference type="Proteomes" id="UP000215767"/>
    </source>
</evidence>
<organism evidence="8 9">
    <name type="scientific">Bordetella genomosp. 11</name>
    <dbReference type="NCBI Taxonomy" id="1416808"/>
    <lineage>
        <taxon>Bacteria</taxon>
        <taxon>Pseudomonadati</taxon>
        <taxon>Pseudomonadota</taxon>
        <taxon>Betaproteobacteria</taxon>
        <taxon>Burkholderiales</taxon>
        <taxon>Alcaligenaceae</taxon>
        <taxon>Bordetella</taxon>
    </lineage>
</organism>
<keyword evidence="3 6" id="KW-0812">Transmembrane</keyword>
<evidence type="ECO:0000256" key="3">
    <source>
        <dbReference type="ARBA" id="ARBA00022692"/>
    </source>
</evidence>
<evidence type="ECO:0000256" key="5">
    <source>
        <dbReference type="ARBA" id="ARBA00023136"/>
    </source>
</evidence>
<dbReference type="OrthoDB" id="9810662at2"/>
<accession>A0A261UDH1</accession>
<sequence length="292" mass="31405">MQILAILMAALFVVGALATLRPLIRPVGREHPVAGRLPAAWRIAWPYLDLMAPLAASMLTWRLRARLDACVLRAGLAAPLTAGHIVAAQWACAVVGATSAMALFLGLAERPAGGAVLAACALGAMAGRLVPRLWLQAEIRHRRARMARELPFLLDMTTLCVESGLNLQGALCQAAEQGPAGPLRDELLRALGDMRSGLPRIQALKAWADRVDLAGARSMTAALAQADASGMSLGPILRAQSDRRRAERFNHAEKLAMQAPVKMLFPLICCIFPCTFIVLAFPIAVQFWQVLQ</sequence>
<evidence type="ECO:0000256" key="4">
    <source>
        <dbReference type="ARBA" id="ARBA00022989"/>
    </source>
</evidence>
<dbReference type="EMBL" id="NEVS01000004">
    <property type="protein sequence ID" value="OZI59969.1"/>
    <property type="molecule type" value="Genomic_DNA"/>
</dbReference>
<comment type="subcellular location">
    <subcellularLocation>
        <location evidence="1">Cell membrane</location>
        <topology evidence="1">Multi-pass membrane protein</topology>
    </subcellularLocation>
</comment>
<gene>
    <name evidence="8" type="ORF">CAL28_10830</name>
</gene>
<keyword evidence="5 6" id="KW-0472">Membrane</keyword>
<feature type="transmembrane region" description="Helical" evidence="6">
    <location>
        <begin position="264"/>
        <end position="288"/>
    </location>
</feature>
<feature type="transmembrane region" description="Helical" evidence="6">
    <location>
        <begin position="114"/>
        <end position="135"/>
    </location>
</feature>
<evidence type="ECO:0000256" key="2">
    <source>
        <dbReference type="ARBA" id="ARBA00022475"/>
    </source>
</evidence>
<proteinExistence type="predicted"/>
<dbReference type="GO" id="GO:0005886">
    <property type="term" value="C:plasma membrane"/>
    <property type="evidence" value="ECO:0007669"/>
    <property type="project" value="UniProtKB-SubCell"/>
</dbReference>
<dbReference type="Pfam" id="PF00482">
    <property type="entry name" value="T2SSF"/>
    <property type="match status" value="1"/>
</dbReference>